<keyword evidence="4 7" id="KW-0408">Iron</keyword>
<keyword evidence="3 7" id="KW-0067">ATP-binding</keyword>
<feature type="binding site" evidence="7">
    <location>
        <begin position="110"/>
        <end position="117"/>
    </location>
    <ligand>
        <name>ATP</name>
        <dbReference type="ChEBI" id="CHEBI:30616"/>
    </ligand>
</feature>
<dbReference type="InterPro" id="IPR033756">
    <property type="entry name" value="YlxH/NBP35"/>
</dbReference>
<dbReference type="Gene3D" id="3.40.50.300">
    <property type="entry name" value="P-loop containing nucleotide triphosphate hydrolases"/>
    <property type="match status" value="1"/>
</dbReference>
<keyword evidence="1 7" id="KW-0479">Metal-binding</keyword>
<keyword evidence="7" id="KW-0378">Hydrolase</keyword>
<keyword evidence="5 7" id="KW-0411">Iron-sulfur</keyword>
<dbReference type="Proteomes" id="UP000253872">
    <property type="component" value="Unassembled WGS sequence"/>
</dbReference>
<name>A0A369YI68_9PAST</name>
<dbReference type="SUPFAM" id="SSF52540">
    <property type="entry name" value="P-loop containing nucleoside triphosphate hydrolases"/>
    <property type="match status" value="1"/>
</dbReference>
<dbReference type="InterPro" id="IPR000808">
    <property type="entry name" value="Mrp-like_CS"/>
</dbReference>
<evidence type="ECO:0000256" key="7">
    <source>
        <dbReference type="HAMAP-Rule" id="MF_02040"/>
    </source>
</evidence>
<dbReference type="GO" id="GO:0016226">
    <property type="term" value="P:iron-sulfur cluster assembly"/>
    <property type="evidence" value="ECO:0007669"/>
    <property type="project" value="InterPro"/>
</dbReference>
<dbReference type="InterPro" id="IPR027417">
    <property type="entry name" value="P-loop_NTPase"/>
</dbReference>
<dbReference type="GO" id="GO:0005524">
    <property type="term" value="F:ATP binding"/>
    <property type="evidence" value="ECO:0007669"/>
    <property type="project" value="UniProtKB-UniRule"/>
</dbReference>
<evidence type="ECO:0000256" key="4">
    <source>
        <dbReference type="ARBA" id="ARBA00023004"/>
    </source>
</evidence>
<dbReference type="GO" id="GO:0005829">
    <property type="term" value="C:cytosol"/>
    <property type="evidence" value="ECO:0007669"/>
    <property type="project" value="TreeGrafter"/>
</dbReference>
<dbReference type="InterPro" id="IPR044304">
    <property type="entry name" value="NUBPL-like"/>
</dbReference>
<dbReference type="PANTHER" id="PTHR42961">
    <property type="entry name" value="IRON-SULFUR PROTEIN NUBPL"/>
    <property type="match status" value="1"/>
</dbReference>
<evidence type="ECO:0000256" key="2">
    <source>
        <dbReference type="ARBA" id="ARBA00022741"/>
    </source>
</evidence>
<dbReference type="EMBL" id="QEPN01000004">
    <property type="protein sequence ID" value="RDE72000.1"/>
    <property type="molecule type" value="Genomic_DNA"/>
</dbReference>
<dbReference type="GO" id="GO:0140663">
    <property type="term" value="F:ATP-dependent FeS chaperone activity"/>
    <property type="evidence" value="ECO:0007669"/>
    <property type="project" value="InterPro"/>
</dbReference>
<evidence type="ECO:0000256" key="5">
    <source>
        <dbReference type="ARBA" id="ARBA00023014"/>
    </source>
</evidence>
<dbReference type="HAMAP" id="MF_02040">
    <property type="entry name" value="Mrp_NBP35"/>
    <property type="match status" value="1"/>
</dbReference>
<dbReference type="Pfam" id="PF10609">
    <property type="entry name" value="ParA"/>
    <property type="match status" value="1"/>
</dbReference>
<evidence type="ECO:0000313" key="9">
    <source>
        <dbReference type="EMBL" id="RDF12159.1"/>
    </source>
</evidence>
<reference evidence="10 11" key="1">
    <citation type="submission" date="2018-05" db="EMBL/GenBank/DDBJ databases">
        <title>Draft Genome Sequences for a Diverse set of 7 Haemophilus Species.</title>
        <authorList>
            <person name="Nichols M."/>
            <person name="Topaz N."/>
            <person name="Wang X."/>
            <person name="Wang X."/>
            <person name="Boxrud D."/>
        </authorList>
    </citation>
    <scope>NUCLEOTIDE SEQUENCE [LARGE SCALE GENOMIC DNA]</scope>
    <source>
        <strain evidence="8 10">C2002001239</strain>
        <strain evidence="9 11">C2015005473</strain>
    </source>
</reference>
<sequence length="365" mass="39741">MNQLTEQQLSDIQFLFKNFTHPTLEKDLISINAFKKAELGMGILRLEFVMPFAWNTGFEALKQATESKLREITGASEIKWILQYQIATLKRANSHPAVNGVKNIIAVTSGKGGVGKSTTSVNLALALKAQGAKVGILDADIYGPSIPHMLGAKDQRPFSPDNKHINPIEVFGLQSNSIGYLMPEDNATIWRGPMASSALSQLLNETWWNELDYLVIDMPPGTGDIQLTLSQQIPVTGAIVVTTPQDIALIDAIKGISMFKQVSVPVLGVVENMSTHICSNCGHHEDIFGTGGAEKIANKYGTQVLGKLPLHIRLRQDLDAGTPTVAADPNNEISQAYLELAAKVASQLYWQGSVIPSEIMIREVK</sequence>
<keyword evidence="2 7" id="KW-0547">Nucleotide-binding</keyword>
<dbReference type="AlphaFoldDB" id="A0A369YI68"/>
<dbReference type="NCBIfam" id="NF008669">
    <property type="entry name" value="PRK11670.1"/>
    <property type="match status" value="1"/>
</dbReference>
<comment type="similarity">
    <text evidence="6 7">Belongs to the Mrp/NBP35 ATP-binding proteins family.</text>
</comment>
<dbReference type="FunFam" id="3.40.50.300:FF:000418">
    <property type="entry name" value="Iron-sulfur cluster carrier protein"/>
    <property type="match status" value="1"/>
</dbReference>
<dbReference type="STRING" id="1035839.GCA_000238795_01087"/>
<comment type="subunit">
    <text evidence="7">Homodimer.</text>
</comment>
<dbReference type="EMBL" id="QEQG01000003">
    <property type="protein sequence ID" value="RDF12159.1"/>
    <property type="molecule type" value="Genomic_DNA"/>
</dbReference>
<evidence type="ECO:0000256" key="3">
    <source>
        <dbReference type="ARBA" id="ARBA00022840"/>
    </source>
</evidence>
<evidence type="ECO:0000313" key="10">
    <source>
        <dbReference type="Proteomes" id="UP000253872"/>
    </source>
</evidence>
<protein>
    <recommendedName>
        <fullName evidence="7">Iron-sulfur cluster carrier protein</fullName>
    </recommendedName>
</protein>
<evidence type="ECO:0000256" key="6">
    <source>
        <dbReference type="ARBA" id="ARBA00024036"/>
    </source>
</evidence>
<comment type="caution">
    <text evidence="8">The sequence shown here is derived from an EMBL/GenBank/DDBJ whole genome shotgun (WGS) entry which is preliminary data.</text>
</comment>
<keyword evidence="11" id="KW-1185">Reference proteome</keyword>
<comment type="function">
    <text evidence="7">Binds and transfers iron-sulfur (Fe-S) clusters to target apoproteins. Can hydrolyze ATP.</text>
</comment>
<dbReference type="GO" id="GO:0051539">
    <property type="term" value="F:4 iron, 4 sulfur cluster binding"/>
    <property type="evidence" value="ECO:0007669"/>
    <property type="project" value="TreeGrafter"/>
</dbReference>
<gene>
    <name evidence="9" type="ORF">DPV84_03610</name>
    <name evidence="8" type="ORF">DPV93_06650</name>
</gene>
<dbReference type="InterPro" id="IPR019591">
    <property type="entry name" value="Mrp/NBP35_ATP-bd"/>
</dbReference>
<proteinExistence type="inferred from homology"/>
<evidence type="ECO:0000313" key="11">
    <source>
        <dbReference type="Proteomes" id="UP000253950"/>
    </source>
</evidence>
<dbReference type="PROSITE" id="PS01215">
    <property type="entry name" value="MRP"/>
    <property type="match status" value="1"/>
</dbReference>
<dbReference type="Proteomes" id="UP000253950">
    <property type="component" value="Unassembled WGS sequence"/>
</dbReference>
<dbReference type="GO" id="GO:0016887">
    <property type="term" value="F:ATP hydrolysis activity"/>
    <property type="evidence" value="ECO:0007669"/>
    <property type="project" value="UniProtKB-UniRule"/>
</dbReference>
<accession>A0A369YI68</accession>
<dbReference type="RefSeq" id="WP_007525925.1">
    <property type="nucleotide sequence ID" value="NZ_CAURJL010000001.1"/>
</dbReference>
<evidence type="ECO:0000313" key="8">
    <source>
        <dbReference type="EMBL" id="RDE72000.1"/>
    </source>
</evidence>
<dbReference type="PANTHER" id="PTHR42961:SF2">
    <property type="entry name" value="IRON-SULFUR PROTEIN NUBPL"/>
    <property type="match status" value="1"/>
</dbReference>
<evidence type="ECO:0000256" key="1">
    <source>
        <dbReference type="ARBA" id="ARBA00022723"/>
    </source>
</evidence>
<dbReference type="GO" id="GO:0046872">
    <property type="term" value="F:metal ion binding"/>
    <property type="evidence" value="ECO:0007669"/>
    <property type="project" value="UniProtKB-KW"/>
</dbReference>
<organism evidence="8 10">
    <name type="scientific">Haemophilus sputorum</name>
    <dbReference type="NCBI Taxonomy" id="1078480"/>
    <lineage>
        <taxon>Bacteria</taxon>
        <taxon>Pseudomonadati</taxon>
        <taxon>Pseudomonadota</taxon>
        <taxon>Gammaproteobacteria</taxon>
        <taxon>Pasteurellales</taxon>
        <taxon>Pasteurellaceae</taxon>
        <taxon>Haemophilus</taxon>
    </lineage>
</organism>
<dbReference type="CDD" id="cd02037">
    <property type="entry name" value="Mrp_NBP35"/>
    <property type="match status" value="1"/>
</dbReference>